<evidence type="ECO:0000313" key="2">
    <source>
        <dbReference type="EMBL" id="KAI5421319.1"/>
    </source>
</evidence>
<comment type="caution">
    <text evidence="2">The sequence shown here is derived from an EMBL/GenBank/DDBJ whole genome shotgun (WGS) entry which is preliminary data.</text>
</comment>
<sequence length="263" mass="30429">MWWKHDGGSLEKDLKPFRDDGYACELAMFAFENNCEVKIFIEPKSVTGDTTFMEKVREKGKGNKYEEEVDKSRESKGKSTNEYVKGVHFDDGEKEMMKGFDEGMDEGVDEMVDEGLNEGVDGEPRDGENPNEPPNDIYITQEMGSNKMMPKHFNFKVGMEFYSLKWFKNAILEHNVLFGREVRFDKNDANRFRVVKRLIPKKKVKNNVDLTVAKRKSDKLRTLKARDIHSRARSSSHMNKFQVSSLCQSENLQKSFPLLGIFL</sequence>
<keyword evidence="3" id="KW-1185">Reference proteome</keyword>
<name>A0A9D4XHQ7_PEA</name>
<dbReference type="Gramene" id="Psat04G0494600-T1">
    <property type="protein sequence ID" value="KAI5421319.1"/>
    <property type="gene ID" value="KIW84_044946"/>
</dbReference>
<accession>A0A9D4XHQ7</accession>
<dbReference type="EMBL" id="JAMSHJ010000004">
    <property type="protein sequence ID" value="KAI5421319.1"/>
    <property type="molecule type" value="Genomic_DNA"/>
</dbReference>
<dbReference type="AlphaFoldDB" id="A0A9D4XHQ7"/>
<feature type="region of interest" description="Disordered" evidence="1">
    <location>
        <begin position="115"/>
        <end position="134"/>
    </location>
</feature>
<reference evidence="2 3" key="1">
    <citation type="journal article" date="2022" name="Nat. Genet.">
        <title>Improved pea reference genome and pan-genome highlight genomic features and evolutionary characteristics.</title>
        <authorList>
            <person name="Yang T."/>
            <person name="Liu R."/>
            <person name="Luo Y."/>
            <person name="Hu S."/>
            <person name="Wang D."/>
            <person name="Wang C."/>
            <person name="Pandey M.K."/>
            <person name="Ge S."/>
            <person name="Xu Q."/>
            <person name="Li N."/>
            <person name="Li G."/>
            <person name="Huang Y."/>
            <person name="Saxena R.K."/>
            <person name="Ji Y."/>
            <person name="Li M."/>
            <person name="Yan X."/>
            <person name="He Y."/>
            <person name="Liu Y."/>
            <person name="Wang X."/>
            <person name="Xiang C."/>
            <person name="Varshney R.K."/>
            <person name="Ding H."/>
            <person name="Gao S."/>
            <person name="Zong X."/>
        </authorList>
    </citation>
    <scope>NUCLEOTIDE SEQUENCE [LARGE SCALE GENOMIC DNA]</scope>
    <source>
        <strain evidence="2 3">cv. Zhongwan 6</strain>
    </source>
</reference>
<protein>
    <submittedName>
        <fullName evidence="2">Uncharacterized protein</fullName>
    </submittedName>
</protein>
<evidence type="ECO:0000256" key="1">
    <source>
        <dbReference type="SAM" id="MobiDB-lite"/>
    </source>
</evidence>
<evidence type="ECO:0000313" key="3">
    <source>
        <dbReference type="Proteomes" id="UP001058974"/>
    </source>
</evidence>
<proteinExistence type="predicted"/>
<gene>
    <name evidence="2" type="ORF">KIW84_044946</name>
</gene>
<organism evidence="2 3">
    <name type="scientific">Pisum sativum</name>
    <name type="common">Garden pea</name>
    <name type="synonym">Lathyrus oleraceus</name>
    <dbReference type="NCBI Taxonomy" id="3888"/>
    <lineage>
        <taxon>Eukaryota</taxon>
        <taxon>Viridiplantae</taxon>
        <taxon>Streptophyta</taxon>
        <taxon>Embryophyta</taxon>
        <taxon>Tracheophyta</taxon>
        <taxon>Spermatophyta</taxon>
        <taxon>Magnoliopsida</taxon>
        <taxon>eudicotyledons</taxon>
        <taxon>Gunneridae</taxon>
        <taxon>Pentapetalae</taxon>
        <taxon>rosids</taxon>
        <taxon>fabids</taxon>
        <taxon>Fabales</taxon>
        <taxon>Fabaceae</taxon>
        <taxon>Papilionoideae</taxon>
        <taxon>50 kb inversion clade</taxon>
        <taxon>NPAAA clade</taxon>
        <taxon>Hologalegina</taxon>
        <taxon>IRL clade</taxon>
        <taxon>Fabeae</taxon>
        <taxon>Lathyrus</taxon>
    </lineage>
</organism>
<feature type="region of interest" description="Disordered" evidence="1">
    <location>
        <begin position="59"/>
        <end position="79"/>
    </location>
</feature>
<dbReference type="Proteomes" id="UP001058974">
    <property type="component" value="Chromosome 4"/>
</dbReference>